<keyword evidence="1" id="KW-0112">Calmodulin-binding</keyword>
<comment type="similarity">
    <text evidence="2">Belongs to the IQD family.</text>
</comment>
<feature type="non-terminal residue" evidence="5">
    <location>
        <position position="1"/>
    </location>
</feature>
<feature type="compositionally biased region" description="Polar residues" evidence="3">
    <location>
        <begin position="357"/>
        <end position="368"/>
    </location>
</feature>
<reference evidence="5" key="1">
    <citation type="submission" date="2015-07" db="EMBL/GenBank/DDBJ databases">
        <title>Transcriptome Assembly of Anthurium amnicola.</title>
        <authorList>
            <person name="Suzuki J."/>
        </authorList>
    </citation>
    <scope>NUCLEOTIDE SEQUENCE</scope>
</reference>
<feature type="region of interest" description="Disordered" evidence="3">
    <location>
        <begin position="304"/>
        <end position="396"/>
    </location>
</feature>
<evidence type="ECO:0000313" key="5">
    <source>
        <dbReference type="EMBL" id="JAT66688.1"/>
    </source>
</evidence>
<feature type="compositionally biased region" description="Polar residues" evidence="3">
    <location>
        <begin position="304"/>
        <end position="321"/>
    </location>
</feature>
<dbReference type="InterPro" id="IPR025064">
    <property type="entry name" value="DUF4005"/>
</dbReference>
<evidence type="ECO:0000256" key="1">
    <source>
        <dbReference type="ARBA" id="ARBA00022860"/>
    </source>
</evidence>
<sequence>KLQALVRGHNVRKQANMTLRCMQALVRVQARVRDQRLRLSHEGSCGSKPSFSCDTNLWEPRYLQDISERKSMSRHGSSVADDWDDRPRTIEEIQAMIQGGKEAALKREKALAYAFSHQMWRSDRNLSPSMSIGEEQDEGSAGGEEQRAPTWLERWGASRGSWDQSCGDKGRRASTDQRVPVKTLEVDTARPFSYTNPPLQANPRRPNLQPHPCNTHMASPLHRSSSHSHHSPATPSPARTRPLQVRSASPRCGREDRVSFSSAHTPRPSSYYYPHPHYGGAGSGSRQHHAAAAVAVPNYMASTESAKARVRSQSAPRQRPSTPERERSGTGTAKKRLSFPVPDTHVGGCSGGGRVEYSQSLRSPSFKSANDRFGVEQRSTISSCAESLPGEISPSSTTDLRRWLRVLVHNGDER</sequence>
<accession>A0A1D1ZIE8</accession>
<dbReference type="Pfam" id="PF13178">
    <property type="entry name" value="DUF4005"/>
    <property type="match status" value="1"/>
</dbReference>
<dbReference type="EMBL" id="GDJX01001248">
    <property type="protein sequence ID" value="JAT66688.1"/>
    <property type="molecule type" value="Transcribed_RNA"/>
</dbReference>
<dbReference type="AlphaFoldDB" id="A0A1D1ZIE8"/>
<feature type="compositionally biased region" description="Basic and acidic residues" evidence="3">
    <location>
        <begin position="166"/>
        <end position="175"/>
    </location>
</feature>
<evidence type="ECO:0000256" key="3">
    <source>
        <dbReference type="SAM" id="MobiDB-lite"/>
    </source>
</evidence>
<proteinExistence type="inferred from homology"/>
<dbReference type="PANTHER" id="PTHR32295">
    <property type="entry name" value="IQ-DOMAIN 5-RELATED"/>
    <property type="match status" value="1"/>
</dbReference>
<dbReference type="PROSITE" id="PS50096">
    <property type="entry name" value="IQ"/>
    <property type="match status" value="1"/>
</dbReference>
<name>A0A1D1ZIE8_9ARAE</name>
<feature type="region of interest" description="Disordered" evidence="3">
    <location>
        <begin position="124"/>
        <end position="271"/>
    </location>
</feature>
<protein>
    <submittedName>
        <fullName evidence="5">Protein IQ-DOMAIN 1</fullName>
    </submittedName>
</protein>
<feature type="domain" description="DUF4005" evidence="4">
    <location>
        <begin position="249"/>
        <end position="363"/>
    </location>
</feature>
<organism evidence="5">
    <name type="scientific">Anthurium amnicola</name>
    <dbReference type="NCBI Taxonomy" id="1678845"/>
    <lineage>
        <taxon>Eukaryota</taxon>
        <taxon>Viridiplantae</taxon>
        <taxon>Streptophyta</taxon>
        <taxon>Embryophyta</taxon>
        <taxon>Tracheophyta</taxon>
        <taxon>Spermatophyta</taxon>
        <taxon>Magnoliopsida</taxon>
        <taxon>Liliopsida</taxon>
        <taxon>Araceae</taxon>
        <taxon>Pothoideae</taxon>
        <taxon>Potheae</taxon>
        <taxon>Anthurium</taxon>
    </lineage>
</organism>
<dbReference type="PANTHER" id="PTHR32295:SF6">
    <property type="entry name" value="PROTEIN IQ-DOMAIN 18"/>
    <property type="match status" value="1"/>
</dbReference>
<gene>
    <name evidence="5" type="primary">IQD1_33</name>
    <name evidence="5" type="ORF">g.36419</name>
</gene>
<evidence type="ECO:0000256" key="2">
    <source>
        <dbReference type="ARBA" id="ARBA00024341"/>
    </source>
</evidence>
<dbReference type="GO" id="GO:0005516">
    <property type="term" value="F:calmodulin binding"/>
    <property type="evidence" value="ECO:0007669"/>
    <property type="project" value="UniProtKB-KW"/>
</dbReference>
<evidence type="ECO:0000259" key="4">
    <source>
        <dbReference type="Pfam" id="PF13178"/>
    </source>
</evidence>